<dbReference type="GO" id="GO:0003676">
    <property type="term" value="F:nucleic acid binding"/>
    <property type="evidence" value="ECO:0007669"/>
    <property type="project" value="InterPro"/>
</dbReference>
<dbReference type="GO" id="GO:0006364">
    <property type="term" value="P:rRNA processing"/>
    <property type="evidence" value="ECO:0007669"/>
    <property type="project" value="TreeGrafter"/>
</dbReference>
<dbReference type="SUPFAM" id="SSF54928">
    <property type="entry name" value="RNA-binding domain, RBD"/>
    <property type="match status" value="1"/>
</dbReference>
<evidence type="ECO:0000256" key="1">
    <source>
        <dbReference type="ARBA" id="ARBA00006110"/>
    </source>
</evidence>
<evidence type="ECO:0000313" key="4">
    <source>
        <dbReference type="Proteomes" id="UP000694549"/>
    </source>
</evidence>
<dbReference type="Ensembl" id="ENSAZOT00000004091.1">
    <property type="protein sequence ID" value="ENSAZOP00000003838.1"/>
    <property type="gene ID" value="ENSAZOG00000002489.1"/>
</dbReference>
<dbReference type="GO" id="GO:0000028">
    <property type="term" value="P:ribosomal small subunit assembly"/>
    <property type="evidence" value="ECO:0007669"/>
    <property type="project" value="TreeGrafter"/>
</dbReference>
<dbReference type="Pfam" id="PF12923">
    <property type="entry name" value="RRP7"/>
    <property type="match status" value="1"/>
</dbReference>
<dbReference type="GO" id="GO:0032545">
    <property type="term" value="C:CURI complex"/>
    <property type="evidence" value="ECO:0007669"/>
    <property type="project" value="TreeGrafter"/>
</dbReference>
<organism evidence="3 4">
    <name type="scientific">Anas zonorhyncha</name>
    <name type="common">Eastern spot-billed duck</name>
    <dbReference type="NCBI Taxonomy" id="75864"/>
    <lineage>
        <taxon>Eukaryota</taxon>
        <taxon>Metazoa</taxon>
        <taxon>Chordata</taxon>
        <taxon>Craniata</taxon>
        <taxon>Vertebrata</taxon>
        <taxon>Euteleostomi</taxon>
        <taxon>Archelosauria</taxon>
        <taxon>Archosauria</taxon>
        <taxon>Dinosauria</taxon>
        <taxon>Saurischia</taxon>
        <taxon>Theropoda</taxon>
        <taxon>Coelurosauria</taxon>
        <taxon>Aves</taxon>
        <taxon>Neognathae</taxon>
        <taxon>Galloanserae</taxon>
        <taxon>Anseriformes</taxon>
        <taxon>Anatidae</taxon>
        <taxon>Anatinae</taxon>
        <taxon>Anas</taxon>
    </lineage>
</organism>
<dbReference type="Proteomes" id="UP000694549">
    <property type="component" value="Unplaced"/>
</dbReference>
<dbReference type="InterPro" id="IPR035979">
    <property type="entry name" value="RBD_domain_sf"/>
</dbReference>
<sequence length="327" mass="36229">MEASGTKDISTCAAPIVLQEGCFNSALAVKFGERQRSPHCLLVKEHRVREGPGDAHPPARTLFVLNVPPYCGPGALSRLFGSCGPVQSVDVRDKPGPGEKAEKQRSRFFGRRTATGFRVAYVVFKKPASVQAVKALAQEGPLLVSTDSHPVKTGVSKWIARYADSVVDQEELKAEVDTFMQDYDKKVAQEEAKAAQEEGVPDEEGWVKVTRRGRKPGLPRTEAANLRVLERERRKRARKELLNFYAWQHRETKRERECPSPLLPVSFLLLWSKEWTTLSSSQLQVNSCLGGGVNGLTSSRGPLPPRGLTICGRAYRSQLSNRFCQSA</sequence>
<reference evidence="3" key="2">
    <citation type="submission" date="2025-09" db="UniProtKB">
        <authorList>
            <consortium name="Ensembl"/>
        </authorList>
    </citation>
    <scope>IDENTIFICATION</scope>
</reference>
<accession>A0A8B9U869</accession>
<dbReference type="InterPro" id="IPR012677">
    <property type="entry name" value="Nucleotide-bd_a/b_plait_sf"/>
</dbReference>
<keyword evidence="4" id="KW-1185">Reference proteome</keyword>
<evidence type="ECO:0000313" key="3">
    <source>
        <dbReference type="Ensembl" id="ENSAZOP00000003838.1"/>
    </source>
</evidence>
<proteinExistence type="inferred from homology"/>
<dbReference type="PANTHER" id="PTHR13191:SF0">
    <property type="entry name" value="RIBOSOMAL RNA-PROCESSING PROTEIN 7 HOMOLOG A-RELATED"/>
    <property type="match status" value="1"/>
</dbReference>
<dbReference type="CDD" id="cd12951">
    <property type="entry name" value="RRP7_Rrp7A"/>
    <property type="match status" value="1"/>
</dbReference>
<dbReference type="PANTHER" id="PTHR13191">
    <property type="entry name" value="RIBOSOMAL RNA PROCESSING PROTEIN 7-RELATED"/>
    <property type="match status" value="1"/>
</dbReference>
<dbReference type="InterPro" id="IPR040446">
    <property type="entry name" value="RRP7"/>
</dbReference>
<dbReference type="InterPro" id="IPR024326">
    <property type="entry name" value="RRP7_C"/>
</dbReference>
<dbReference type="GO" id="GO:0034456">
    <property type="term" value="C:UTP-C complex"/>
    <property type="evidence" value="ECO:0007669"/>
    <property type="project" value="TreeGrafter"/>
</dbReference>
<dbReference type="AlphaFoldDB" id="A0A8B9U869"/>
<dbReference type="InterPro" id="IPR034890">
    <property type="entry name" value="Rrp7A_RRM"/>
</dbReference>
<protein>
    <submittedName>
        <fullName evidence="3">Ribosomal RNA processing 7 homolog A</fullName>
    </submittedName>
</protein>
<comment type="similarity">
    <text evidence="1">Belongs to the RRP7 family.</text>
</comment>
<name>A0A8B9U869_9AVES</name>
<feature type="domain" description="Ribosomal RNA-processing protein 7 C-terminal" evidence="2">
    <location>
        <begin position="165"/>
        <end position="256"/>
    </location>
</feature>
<dbReference type="CDD" id="cd12294">
    <property type="entry name" value="RRM_Rrp7A"/>
    <property type="match status" value="1"/>
</dbReference>
<evidence type="ECO:0000259" key="2">
    <source>
        <dbReference type="Pfam" id="PF12923"/>
    </source>
</evidence>
<dbReference type="Gene3D" id="3.30.70.330">
    <property type="match status" value="1"/>
</dbReference>
<reference evidence="3" key="1">
    <citation type="submission" date="2025-08" db="UniProtKB">
        <authorList>
            <consortium name="Ensembl"/>
        </authorList>
    </citation>
    <scope>IDENTIFICATION</scope>
</reference>